<dbReference type="AlphaFoldDB" id="A0AAW8FDQ1"/>
<dbReference type="EMBL" id="JAUSZV010000005">
    <property type="protein sequence ID" value="MDQ0908209.1"/>
    <property type="molecule type" value="Genomic_DNA"/>
</dbReference>
<evidence type="ECO:0000313" key="2">
    <source>
        <dbReference type="Proteomes" id="UP001234216"/>
    </source>
</evidence>
<dbReference type="RefSeq" id="WP_306977349.1">
    <property type="nucleotide sequence ID" value="NZ_JAUSYQ010000002.1"/>
</dbReference>
<protein>
    <submittedName>
        <fullName evidence="1">Uncharacterized protein</fullName>
    </submittedName>
</protein>
<gene>
    <name evidence="1" type="ORF">QFZ22_004194</name>
</gene>
<organism evidence="1 2">
    <name type="scientific">Streptomyces canus</name>
    <dbReference type="NCBI Taxonomy" id="58343"/>
    <lineage>
        <taxon>Bacteria</taxon>
        <taxon>Bacillati</taxon>
        <taxon>Actinomycetota</taxon>
        <taxon>Actinomycetes</taxon>
        <taxon>Kitasatosporales</taxon>
        <taxon>Streptomycetaceae</taxon>
        <taxon>Streptomyces</taxon>
        <taxon>Streptomyces aurantiacus group</taxon>
    </lineage>
</organism>
<reference evidence="1" key="1">
    <citation type="submission" date="2023-07" db="EMBL/GenBank/DDBJ databases">
        <title>Comparative genomics of wheat-associated soil bacteria to identify genetic determinants of phenazine resistance.</title>
        <authorList>
            <person name="Mouncey N."/>
        </authorList>
    </citation>
    <scope>NUCLEOTIDE SEQUENCE</scope>
    <source>
        <strain evidence="1">V4I22</strain>
    </source>
</reference>
<dbReference type="Proteomes" id="UP001234216">
    <property type="component" value="Unassembled WGS sequence"/>
</dbReference>
<name>A0AAW8FDQ1_9ACTN</name>
<comment type="caution">
    <text evidence="1">The sequence shown here is derived from an EMBL/GenBank/DDBJ whole genome shotgun (WGS) entry which is preliminary data.</text>
</comment>
<accession>A0AAW8FDQ1</accession>
<proteinExistence type="predicted"/>
<sequence>MVVFSPESPPYAAGDGLVVVSPHGTVRPFTVFPDHGLVDSGP</sequence>
<evidence type="ECO:0000313" key="1">
    <source>
        <dbReference type="EMBL" id="MDQ0908209.1"/>
    </source>
</evidence>